<dbReference type="AlphaFoldDB" id="D6MKC6"/>
<reference evidence="8" key="1">
    <citation type="submission" date="2009-05" db="EMBL/GenBank/DDBJ databases">
        <authorList>
            <person name="Huang M."/>
            <person name="He Q."/>
            <person name="Zhang L."/>
            <person name="Cui S."/>
            <person name="Wang M."/>
            <person name="Zhou Y."/>
        </authorList>
    </citation>
    <scope>NUCLEOTIDE SEQUENCE</scope>
</reference>
<keyword evidence="2" id="KW-0805">Transcription regulation</keyword>
<feature type="domain" description="BHLH" evidence="7">
    <location>
        <begin position="93"/>
        <end position="144"/>
    </location>
</feature>
<evidence type="ECO:0000256" key="6">
    <source>
        <dbReference type="SAM" id="Coils"/>
    </source>
</evidence>
<keyword evidence="3" id="KW-0238">DNA-binding</keyword>
<protein>
    <submittedName>
        <fullName evidence="8">Transcription factor</fullName>
    </submittedName>
</protein>
<dbReference type="GO" id="GO:0006879">
    <property type="term" value="P:intracellular iron ion homeostasis"/>
    <property type="evidence" value="ECO:0007669"/>
    <property type="project" value="InterPro"/>
</dbReference>
<dbReference type="InterPro" id="IPR011598">
    <property type="entry name" value="bHLH_dom"/>
</dbReference>
<dbReference type="InterPro" id="IPR057075">
    <property type="entry name" value="bHLH_IRO3"/>
</dbReference>
<dbReference type="Gene3D" id="4.10.280.10">
    <property type="entry name" value="Helix-loop-helix DNA-binding domain"/>
    <property type="match status" value="1"/>
</dbReference>
<accession>D6MKC6</accession>
<dbReference type="CDD" id="cd11446">
    <property type="entry name" value="bHLH_AtILR3_like"/>
    <property type="match status" value="1"/>
</dbReference>
<keyword evidence="6" id="KW-0175">Coiled coil</keyword>
<dbReference type="GO" id="GO:0003700">
    <property type="term" value="F:DNA-binding transcription factor activity"/>
    <property type="evidence" value="ECO:0007669"/>
    <property type="project" value="InterPro"/>
</dbReference>
<dbReference type="InterPro" id="IPR036638">
    <property type="entry name" value="HLH_DNA-bd_sf"/>
</dbReference>
<dbReference type="EMBL" id="GQ166004">
    <property type="protein sequence ID" value="ADG57973.1"/>
    <property type="molecule type" value="mRNA"/>
</dbReference>
<sequence>GTRPVLNPHPSNPNPNFFPIFAIGSVLVMDPNPISDYWIDDVGLGSDGELRCAIESFCDVIPTDSVGFQEGYVDGCGVDQTGSRKRGREEGCTVPKTKACREKMRRDKLNERFSELGSVLDPDRPPRSDKAGILSDAARLLVQLKSEAEQLKESNEKLQEAIKELKVEKNELRDEKTRLKEDKERLEQQLKAMSALPPAFMLPPMALHHTVAANAAFA</sequence>
<feature type="non-terminal residue" evidence="8">
    <location>
        <position position="1"/>
    </location>
</feature>
<dbReference type="PROSITE" id="PS50888">
    <property type="entry name" value="BHLH"/>
    <property type="match status" value="1"/>
</dbReference>
<evidence type="ECO:0000256" key="2">
    <source>
        <dbReference type="ARBA" id="ARBA00023015"/>
    </source>
</evidence>
<dbReference type="PANTHER" id="PTHR46133:SF15">
    <property type="entry name" value="BHLH TRANSCRIPTION FACTOR"/>
    <property type="match status" value="1"/>
</dbReference>
<dbReference type="PANTHER" id="PTHR46133">
    <property type="entry name" value="BHLH TRANSCRIPTION FACTOR"/>
    <property type="match status" value="1"/>
</dbReference>
<comment type="similarity">
    <text evidence="1">Belongs to the bHLH protein family.</text>
</comment>
<dbReference type="GO" id="GO:0046983">
    <property type="term" value="F:protein dimerization activity"/>
    <property type="evidence" value="ECO:0007669"/>
    <property type="project" value="InterPro"/>
</dbReference>
<evidence type="ECO:0000256" key="3">
    <source>
        <dbReference type="ARBA" id="ARBA00023125"/>
    </source>
</evidence>
<evidence type="ECO:0000313" key="8">
    <source>
        <dbReference type="EMBL" id="ADG57973.1"/>
    </source>
</evidence>
<dbReference type="Pfam" id="PF23177">
    <property type="entry name" value="bHLH_IRO3"/>
    <property type="match status" value="1"/>
</dbReference>
<dbReference type="SMART" id="SM00353">
    <property type="entry name" value="HLH"/>
    <property type="match status" value="1"/>
</dbReference>
<dbReference type="GO" id="GO:0003677">
    <property type="term" value="F:DNA binding"/>
    <property type="evidence" value="ECO:0007669"/>
    <property type="project" value="UniProtKB-KW"/>
</dbReference>
<evidence type="ECO:0000256" key="1">
    <source>
        <dbReference type="ARBA" id="ARBA00005510"/>
    </source>
</evidence>
<evidence type="ECO:0000256" key="5">
    <source>
        <dbReference type="ARBA" id="ARBA00023242"/>
    </source>
</evidence>
<dbReference type="InterPro" id="IPR044818">
    <property type="entry name" value="ILR3-like"/>
</dbReference>
<keyword evidence="4" id="KW-0804">Transcription</keyword>
<feature type="coiled-coil region" evidence="6">
    <location>
        <begin position="134"/>
        <end position="196"/>
    </location>
</feature>
<proteinExistence type="evidence at transcript level"/>
<keyword evidence="5" id="KW-0539">Nucleus</keyword>
<reference evidence="8" key="2">
    <citation type="journal article" date="2010" name="Genomics">
        <title>Analysis of floral transcription factors from Lycoris longituba.</title>
        <authorList>
            <person name="He Q.L."/>
            <person name="Cui S.J."/>
            <person name="Gu J.L."/>
            <person name="Zhang H."/>
            <person name="Wang M.X."/>
            <person name="Zhou Y."/>
            <person name="Zhang L."/>
            <person name="Huang M.R."/>
        </authorList>
    </citation>
    <scope>NUCLEOTIDE SEQUENCE</scope>
</reference>
<name>D6MKC6_9ASPA</name>
<organism evidence="8">
    <name type="scientific">Lycoris longituba</name>
    <dbReference type="NCBI Taxonomy" id="272140"/>
    <lineage>
        <taxon>Eukaryota</taxon>
        <taxon>Viridiplantae</taxon>
        <taxon>Streptophyta</taxon>
        <taxon>Embryophyta</taxon>
        <taxon>Tracheophyta</taxon>
        <taxon>Spermatophyta</taxon>
        <taxon>Magnoliopsida</taxon>
        <taxon>Liliopsida</taxon>
        <taxon>Asparagales</taxon>
        <taxon>Amaryllidaceae</taxon>
        <taxon>Amaryllidoideae</taxon>
        <taxon>Lycoris</taxon>
    </lineage>
</organism>
<dbReference type="SUPFAM" id="SSF47459">
    <property type="entry name" value="HLH, helix-loop-helix DNA-binding domain"/>
    <property type="match status" value="1"/>
</dbReference>
<evidence type="ECO:0000259" key="7">
    <source>
        <dbReference type="PROSITE" id="PS50888"/>
    </source>
</evidence>
<evidence type="ECO:0000256" key="4">
    <source>
        <dbReference type="ARBA" id="ARBA00023163"/>
    </source>
</evidence>
<feature type="non-terminal residue" evidence="8">
    <location>
        <position position="218"/>
    </location>
</feature>